<proteinExistence type="inferred from homology"/>
<dbReference type="InterPro" id="IPR012094">
    <property type="entry name" value="tRNA_Ile_lys_synt"/>
</dbReference>
<keyword evidence="3 6" id="KW-0547">Nucleotide-binding</keyword>
<evidence type="ECO:0000256" key="1">
    <source>
        <dbReference type="ARBA" id="ARBA00022598"/>
    </source>
</evidence>
<keyword evidence="4 6" id="KW-0067">ATP-binding</keyword>
<dbReference type="GO" id="GO:0005737">
    <property type="term" value="C:cytoplasm"/>
    <property type="evidence" value="ECO:0007669"/>
    <property type="project" value="UniProtKB-SubCell"/>
</dbReference>
<evidence type="ECO:0000256" key="2">
    <source>
        <dbReference type="ARBA" id="ARBA00022694"/>
    </source>
</evidence>
<dbReference type="AlphaFoldDB" id="A0A5B2V749"/>
<reference evidence="8 9" key="1">
    <citation type="submission" date="2019-09" db="EMBL/GenBank/DDBJ databases">
        <title>Salinarimonas rosea gen. nov., sp. nov., a new member of the a-2 subgroup of the Proteobacteria.</title>
        <authorList>
            <person name="Liu J."/>
        </authorList>
    </citation>
    <scope>NUCLEOTIDE SEQUENCE [LARGE SCALE GENOMIC DNA]</scope>
    <source>
        <strain evidence="8 9">BN140002</strain>
    </source>
</reference>
<dbReference type="InterPro" id="IPR012795">
    <property type="entry name" value="tRNA_Ile_lys_synt_N"/>
</dbReference>
<evidence type="ECO:0000313" key="8">
    <source>
        <dbReference type="EMBL" id="KAA2234405.1"/>
    </source>
</evidence>
<feature type="binding site" evidence="6">
    <location>
        <begin position="29"/>
        <end position="34"/>
    </location>
    <ligand>
        <name>ATP</name>
        <dbReference type="ChEBI" id="CHEBI:30616"/>
    </ligand>
</feature>
<comment type="caution">
    <text evidence="8">The sequence shown here is derived from an EMBL/GenBank/DDBJ whole genome shotgun (WGS) entry which is preliminary data.</text>
</comment>
<dbReference type="CDD" id="cd01992">
    <property type="entry name" value="TilS_N"/>
    <property type="match status" value="1"/>
</dbReference>
<dbReference type="GO" id="GO:0032267">
    <property type="term" value="F:tRNA(Ile)-lysidine synthase activity"/>
    <property type="evidence" value="ECO:0007669"/>
    <property type="project" value="UniProtKB-EC"/>
</dbReference>
<evidence type="ECO:0000256" key="6">
    <source>
        <dbReference type="HAMAP-Rule" id="MF_01161"/>
    </source>
</evidence>
<dbReference type="OrthoDB" id="9807403at2"/>
<dbReference type="InterPro" id="IPR014729">
    <property type="entry name" value="Rossmann-like_a/b/a_fold"/>
</dbReference>
<dbReference type="InterPro" id="IPR011063">
    <property type="entry name" value="TilS/TtcA_N"/>
</dbReference>
<evidence type="ECO:0000256" key="4">
    <source>
        <dbReference type="ARBA" id="ARBA00022840"/>
    </source>
</evidence>
<reference evidence="8 9" key="2">
    <citation type="submission" date="2019-09" db="EMBL/GenBank/DDBJ databases">
        <authorList>
            <person name="Jin C."/>
        </authorList>
    </citation>
    <scope>NUCLEOTIDE SEQUENCE [LARGE SCALE GENOMIC DNA]</scope>
    <source>
        <strain evidence="8 9">BN140002</strain>
    </source>
</reference>
<dbReference type="PANTHER" id="PTHR43033:SF1">
    <property type="entry name" value="TRNA(ILE)-LYSIDINE SYNTHASE-RELATED"/>
    <property type="match status" value="1"/>
</dbReference>
<comment type="similarity">
    <text evidence="6">Belongs to the tRNA(Ile)-lysidine synthase family.</text>
</comment>
<dbReference type="EC" id="6.3.4.19" evidence="6"/>
<dbReference type="Proteomes" id="UP000323142">
    <property type="component" value="Unassembled WGS sequence"/>
</dbReference>
<gene>
    <name evidence="6 8" type="primary">tilS</name>
    <name evidence="8" type="ORF">F0L46_24160</name>
</gene>
<name>A0A5B2V749_9HYPH</name>
<dbReference type="GO" id="GO:0005524">
    <property type="term" value="F:ATP binding"/>
    <property type="evidence" value="ECO:0007669"/>
    <property type="project" value="UniProtKB-UniRule"/>
</dbReference>
<comment type="function">
    <text evidence="6">Ligates lysine onto the cytidine present at position 34 of the AUA codon-specific tRNA(Ile) that contains the anticodon CAU, in an ATP-dependent manner. Cytidine is converted to lysidine, thus changing the amino acid specificity of the tRNA from methionine to isoleucine.</text>
</comment>
<dbReference type="Gene3D" id="3.40.50.620">
    <property type="entry name" value="HUPs"/>
    <property type="match status" value="1"/>
</dbReference>
<dbReference type="EMBL" id="VUOA01000048">
    <property type="protein sequence ID" value="KAA2234405.1"/>
    <property type="molecule type" value="Genomic_DNA"/>
</dbReference>
<evidence type="ECO:0000313" key="9">
    <source>
        <dbReference type="Proteomes" id="UP000323142"/>
    </source>
</evidence>
<dbReference type="SUPFAM" id="SSF52402">
    <property type="entry name" value="Adenine nucleotide alpha hydrolases-like"/>
    <property type="match status" value="1"/>
</dbReference>
<dbReference type="Pfam" id="PF01171">
    <property type="entry name" value="ATP_bind_3"/>
    <property type="match status" value="1"/>
</dbReference>
<evidence type="ECO:0000256" key="5">
    <source>
        <dbReference type="ARBA" id="ARBA00048539"/>
    </source>
</evidence>
<keyword evidence="2 6" id="KW-0819">tRNA processing</keyword>
<dbReference type="PANTHER" id="PTHR43033">
    <property type="entry name" value="TRNA(ILE)-LYSIDINE SYNTHASE-RELATED"/>
    <property type="match status" value="1"/>
</dbReference>
<comment type="domain">
    <text evidence="6">The N-terminal region contains the highly conserved SGGXDS motif, predicted to be a P-loop motif involved in ATP binding.</text>
</comment>
<dbReference type="RefSeq" id="WP_149822174.1">
    <property type="nucleotide sequence ID" value="NZ_VUOA01000048.1"/>
</dbReference>
<protein>
    <recommendedName>
        <fullName evidence="6">tRNA(Ile)-lysidine synthase</fullName>
        <ecNumber evidence="6">6.3.4.19</ecNumber>
    </recommendedName>
    <alternativeName>
        <fullName evidence="6">tRNA(Ile)-2-lysyl-cytidine synthase</fullName>
    </alternativeName>
    <alternativeName>
        <fullName evidence="6">tRNA(Ile)-lysidine synthetase</fullName>
    </alternativeName>
</protein>
<keyword evidence="9" id="KW-1185">Reference proteome</keyword>
<dbReference type="NCBIfam" id="TIGR02432">
    <property type="entry name" value="lysidine_TilS_N"/>
    <property type="match status" value="1"/>
</dbReference>
<evidence type="ECO:0000259" key="7">
    <source>
        <dbReference type="Pfam" id="PF01171"/>
    </source>
</evidence>
<sequence>MTGSSGPLSLDEAARLLDDLPERVLLAVSGGPDSTALMGFAARRPNPAGLVVATVDHRLRPESAREAAEVARAAAALGLPHHVLPWDEPHPAAGLPAAARAARYRLLADLSQRLGIGAIATAHTLDDQAETVLMRLSRGTGLAGLAGMRRAVTRDGLLLLRPFLAVPKARLVAACRAQGWAYADDPTNADPRFARARWRRHAPLLAAEGLTPERLAALAERAARTEDALQEAAGAALAGARQVEGTYAAAPFLEAPFEVGLRMLARACEAAAGRPVPQRLERLEAALDALRQAAADGRALTRTVAGTLIRLDRSGAVTFAGERLRRRGR</sequence>
<organism evidence="8 9">
    <name type="scientific">Salinarimonas soli</name>
    <dbReference type="NCBI Taxonomy" id="1638099"/>
    <lineage>
        <taxon>Bacteria</taxon>
        <taxon>Pseudomonadati</taxon>
        <taxon>Pseudomonadota</taxon>
        <taxon>Alphaproteobacteria</taxon>
        <taxon>Hyphomicrobiales</taxon>
        <taxon>Salinarimonadaceae</taxon>
        <taxon>Salinarimonas</taxon>
    </lineage>
</organism>
<evidence type="ECO:0000256" key="3">
    <source>
        <dbReference type="ARBA" id="ARBA00022741"/>
    </source>
</evidence>
<accession>A0A5B2V749</accession>
<comment type="catalytic activity">
    <reaction evidence="5 6">
        <text>cytidine(34) in tRNA(Ile2) + L-lysine + ATP = lysidine(34) in tRNA(Ile2) + AMP + diphosphate + H(+)</text>
        <dbReference type="Rhea" id="RHEA:43744"/>
        <dbReference type="Rhea" id="RHEA-COMP:10625"/>
        <dbReference type="Rhea" id="RHEA-COMP:10670"/>
        <dbReference type="ChEBI" id="CHEBI:15378"/>
        <dbReference type="ChEBI" id="CHEBI:30616"/>
        <dbReference type="ChEBI" id="CHEBI:32551"/>
        <dbReference type="ChEBI" id="CHEBI:33019"/>
        <dbReference type="ChEBI" id="CHEBI:82748"/>
        <dbReference type="ChEBI" id="CHEBI:83665"/>
        <dbReference type="ChEBI" id="CHEBI:456215"/>
        <dbReference type="EC" id="6.3.4.19"/>
    </reaction>
</comment>
<dbReference type="GO" id="GO:0006400">
    <property type="term" value="P:tRNA modification"/>
    <property type="evidence" value="ECO:0007669"/>
    <property type="project" value="UniProtKB-UniRule"/>
</dbReference>
<keyword evidence="6" id="KW-0963">Cytoplasm</keyword>
<comment type="subcellular location">
    <subcellularLocation>
        <location evidence="6">Cytoplasm</location>
    </subcellularLocation>
</comment>
<feature type="domain" description="tRNA(Ile)-lysidine/2-thiocytidine synthase N-terminal" evidence="7">
    <location>
        <begin position="24"/>
        <end position="200"/>
    </location>
</feature>
<keyword evidence="1 6" id="KW-0436">Ligase</keyword>
<dbReference type="HAMAP" id="MF_01161">
    <property type="entry name" value="tRNA_Ile_lys_synt"/>
    <property type="match status" value="1"/>
</dbReference>